<organism evidence="1 2">
    <name type="scientific">Panagrolaimus sp. JU765</name>
    <dbReference type="NCBI Taxonomy" id="591449"/>
    <lineage>
        <taxon>Eukaryota</taxon>
        <taxon>Metazoa</taxon>
        <taxon>Ecdysozoa</taxon>
        <taxon>Nematoda</taxon>
        <taxon>Chromadorea</taxon>
        <taxon>Rhabditida</taxon>
        <taxon>Tylenchina</taxon>
        <taxon>Panagrolaimomorpha</taxon>
        <taxon>Panagrolaimoidea</taxon>
        <taxon>Panagrolaimidae</taxon>
        <taxon>Panagrolaimus</taxon>
    </lineage>
</organism>
<reference evidence="2" key="1">
    <citation type="submission" date="2022-11" db="UniProtKB">
        <authorList>
            <consortium name="WormBaseParasite"/>
        </authorList>
    </citation>
    <scope>IDENTIFICATION</scope>
</reference>
<proteinExistence type="predicted"/>
<evidence type="ECO:0000313" key="1">
    <source>
        <dbReference type="Proteomes" id="UP000887576"/>
    </source>
</evidence>
<dbReference type="Proteomes" id="UP000887576">
    <property type="component" value="Unplaced"/>
</dbReference>
<sequence>MGADEHASSPASSTALRPEMVEAAKQFMSTPKVRSTPFETQKQFLLEKGVTEAEIEEAQKFVSNVPISNYPGESVQPLYYQPPPATFGGKLYSLTQSVVVIGGASYMAYRFMRSWVLPKFFNVPEVEDEKLANLQTQVNELQNSTKFIMDSVEQTLASVSAQQEQLNRALMLMNGNNNAKDDLTRLQTDLSIVKSLLLNQNQFPAIPTANSGSSTLNGVLKPVKTVRWQTNPSVAPPSWQLASNGTTDGSTVNETINGTTSANNSDDRIQSDDELYHEAQYQVDSNGHN</sequence>
<protein>
    <submittedName>
        <fullName evidence="2">Peroxisomal membrane protein PEX14</fullName>
    </submittedName>
</protein>
<name>A0AC34R9M9_9BILA</name>
<evidence type="ECO:0000313" key="2">
    <source>
        <dbReference type="WBParaSite" id="JU765_v2.g4688.t1"/>
    </source>
</evidence>
<dbReference type="WBParaSite" id="JU765_v2.g4688.t1">
    <property type="protein sequence ID" value="JU765_v2.g4688.t1"/>
    <property type="gene ID" value="JU765_v2.g4688"/>
</dbReference>
<accession>A0AC34R9M9</accession>